<evidence type="ECO:0000256" key="2">
    <source>
        <dbReference type="ARBA" id="ARBA00022692"/>
    </source>
</evidence>
<dbReference type="AlphaFoldDB" id="A0A7S3RT56"/>
<evidence type="ECO:0008006" key="7">
    <source>
        <dbReference type="Google" id="ProtNLM"/>
    </source>
</evidence>
<organism evidence="6">
    <name type="scientific">Strombidinopsis acuminata</name>
    <dbReference type="NCBI Taxonomy" id="141414"/>
    <lineage>
        <taxon>Eukaryota</taxon>
        <taxon>Sar</taxon>
        <taxon>Alveolata</taxon>
        <taxon>Ciliophora</taxon>
        <taxon>Intramacronucleata</taxon>
        <taxon>Spirotrichea</taxon>
        <taxon>Choreotrichia</taxon>
        <taxon>Choreotrichida</taxon>
        <taxon>Strombidinopsidae</taxon>
        <taxon>Strombidinopsis</taxon>
    </lineage>
</organism>
<dbReference type="Pfam" id="PF01124">
    <property type="entry name" value="MAPEG"/>
    <property type="match status" value="1"/>
</dbReference>
<accession>A0A7S3RT56</accession>
<sequence length="105" mass="11163">MRVHKNQVELLPLICTATLIAGFSLPLTTLVLVAIHTIARIAYVIAYSRGGPNARAIPAAIIFLTMIAITLIAFFGSIVMSVIEPKASITLSMMASDISNMGMGM</sequence>
<dbReference type="EMBL" id="HBIQ01020545">
    <property type="protein sequence ID" value="CAE0533676.1"/>
    <property type="molecule type" value="Transcribed_RNA"/>
</dbReference>
<evidence type="ECO:0000313" key="6">
    <source>
        <dbReference type="EMBL" id="CAE0533676.1"/>
    </source>
</evidence>
<reference evidence="6" key="1">
    <citation type="submission" date="2021-01" db="EMBL/GenBank/DDBJ databases">
        <authorList>
            <person name="Corre E."/>
            <person name="Pelletier E."/>
            <person name="Niang G."/>
            <person name="Scheremetjew M."/>
            <person name="Finn R."/>
            <person name="Kale V."/>
            <person name="Holt S."/>
            <person name="Cochrane G."/>
            <person name="Meng A."/>
            <person name="Brown T."/>
            <person name="Cohen L."/>
        </authorList>
    </citation>
    <scope>NUCLEOTIDE SEQUENCE</scope>
    <source>
        <strain evidence="6">SPMC142</strain>
    </source>
</reference>
<feature type="transmembrane region" description="Helical" evidence="5">
    <location>
        <begin position="12"/>
        <end position="39"/>
    </location>
</feature>
<dbReference type="InterPro" id="IPR001129">
    <property type="entry name" value="Membr-assoc_MAPEG"/>
</dbReference>
<name>A0A7S3RT56_9SPIT</name>
<dbReference type="SUPFAM" id="SSF161084">
    <property type="entry name" value="MAPEG domain-like"/>
    <property type="match status" value="1"/>
</dbReference>
<protein>
    <recommendedName>
        <fullName evidence="7">MAPEG family protein</fullName>
    </recommendedName>
</protein>
<feature type="transmembrane region" description="Helical" evidence="5">
    <location>
        <begin position="59"/>
        <end position="83"/>
    </location>
</feature>
<evidence type="ECO:0000256" key="1">
    <source>
        <dbReference type="ARBA" id="ARBA00004370"/>
    </source>
</evidence>
<evidence type="ECO:0000256" key="4">
    <source>
        <dbReference type="ARBA" id="ARBA00023136"/>
    </source>
</evidence>
<dbReference type="Gene3D" id="1.20.120.550">
    <property type="entry name" value="Membrane associated eicosanoid/glutathione metabolism-like domain"/>
    <property type="match status" value="1"/>
</dbReference>
<keyword evidence="3 5" id="KW-1133">Transmembrane helix</keyword>
<keyword evidence="4 5" id="KW-0472">Membrane</keyword>
<keyword evidence="2 5" id="KW-0812">Transmembrane</keyword>
<evidence type="ECO:0000256" key="5">
    <source>
        <dbReference type="SAM" id="Phobius"/>
    </source>
</evidence>
<comment type="subcellular location">
    <subcellularLocation>
        <location evidence="1">Membrane</location>
    </subcellularLocation>
</comment>
<gene>
    <name evidence="6" type="ORF">SACU0126_LOCUS6855</name>
</gene>
<proteinExistence type="predicted"/>
<evidence type="ECO:0000256" key="3">
    <source>
        <dbReference type="ARBA" id="ARBA00022989"/>
    </source>
</evidence>
<dbReference type="GO" id="GO:0016020">
    <property type="term" value="C:membrane"/>
    <property type="evidence" value="ECO:0007669"/>
    <property type="project" value="UniProtKB-SubCell"/>
</dbReference>
<dbReference type="InterPro" id="IPR023352">
    <property type="entry name" value="MAPEG-like_dom_sf"/>
</dbReference>